<dbReference type="AlphaFoldDB" id="A0A399JBP6"/>
<dbReference type="RefSeq" id="WP_119424973.1">
    <property type="nucleotide sequence ID" value="NZ_QQXK01000018.1"/>
</dbReference>
<dbReference type="Pfam" id="PF14078">
    <property type="entry name" value="DUF4259"/>
    <property type="match status" value="1"/>
</dbReference>
<evidence type="ECO:0000313" key="1">
    <source>
        <dbReference type="EMBL" id="RII41957.1"/>
    </source>
</evidence>
<evidence type="ECO:0000313" key="2">
    <source>
        <dbReference type="Proteomes" id="UP000265419"/>
    </source>
</evidence>
<reference evidence="1 2" key="1">
    <citation type="submission" date="2018-07" db="EMBL/GenBank/DDBJ databases">
        <title>Arthrobacter sp. nov., isolated from raw cow's milk with high bacterial count.</title>
        <authorList>
            <person name="Hahne J."/>
            <person name="Isele D."/>
            <person name="Lipski A."/>
        </authorList>
    </citation>
    <scope>NUCLEOTIDE SEQUENCE [LARGE SCALE GENOMIC DNA]</scope>
    <source>
        <strain evidence="1 2">JZ R-35</strain>
    </source>
</reference>
<sequence length="144" mass="15257">MGAWGHEPFENDTALDWVFELEAADSPEPLLLTLAAALDPGGVEDARGGTEAVAAAAALARLGHAGTSVTGKLPDEVLEWVGRVKSPLRPEAAELAVKALEAVLNAEDSELAELWDEAEEPAWREHTAALRDWLRNAAALADAQ</sequence>
<keyword evidence="2" id="KW-1185">Reference proteome</keyword>
<dbReference type="EMBL" id="QQXK01000018">
    <property type="protein sequence ID" value="RII41957.1"/>
    <property type="molecule type" value="Genomic_DNA"/>
</dbReference>
<organism evidence="1 2">
    <name type="scientific">Galactobacter valiniphilus</name>
    <dbReference type="NCBI Taxonomy" id="2676122"/>
    <lineage>
        <taxon>Bacteria</taxon>
        <taxon>Bacillati</taxon>
        <taxon>Actinomycetota</taxon>
        <taxon>Actinomycetes</taxon>
        <taxon>Micrococcales</taxon>
        <taxon>Micrococcaceae</taxon>
        <taxon>Galactobacter</taxon>
    </lineage>
</organism>
<protein>
    <submittedName>
        <fullName evidence="1">DUF4259 domain-containing protein</fullName>
    </submittedName>
</protein>
<dbReference type="Proteomes" id="UP000265419">
    <property type="component" value="Unassembled WGS sequence"/>
</dbReference>
<proteinExistence type="predicted"/>
<dbReference type="InterPro" id="IPR025355">
    <property type="entry name" value="DUF4259"/>
</dbReference>
<gene>
    <name evidence="1" type="ORF">DWB68_09865</name>
</gene>
<accession>A0A399JBP6</accession>
<comment type="caution">
    <text evidence="1">The sequence shown here is derived from an EMBL/GenBank/DDBJ whole genome shotgun (WGS) entry which is preliminary data.</text>
</comment>
<name>A0A399JBP6_9MICC</name>